<gene>
    <name evidence="5" type="ORF">DVH24_024840</name>
</gene>
<dbReference type="EC" id="3.2.1.23" evidence="3"/>
<dbReference type="GO" id="GO:0004565">
    <property type="term" value="F:beta-galactosidase activity"/>
    <property type="evidence" value="ECO:0007669"/>
    <property type="project" value="UniProtKB-EC"/>
</dbReference>
<dbReference type="SUPFAM" id="SSF51445">
    <property type="entry name" value="(Trans)glycosidases"/>
    <property type="match status" value="1"/>
</dbReference>
<dbReference type="EMBL" id="RDQH01000333">
    <property type="protein sequence ID" value="RXH95156.1"/>
    <property type="molecule type" value="Genomic_DNA"/>
</dbReference>
<comment type="caution">
    <text evidence="5">The sequence shown here is derived from an EMBL/GenBank/DDBJ whole genome shotgun (WGS) entry which is preliminary data.</text>
</comment>
<evidence type="ECO:0000313" key="6">
    <source>
        <dbReference type="Proteomes" id="UP000290289"/>
    </source>
</evidence>
<dbReference type="STRING" id="3750.A0A498JJB6"/>
<evidence type="ECO:0000256" key="1">
    <source>
        <dbReference type="ARBA" id="ARBA00001412"/>
    </source>
</evidence>
<evidence type="ECO:0000256" key="2">
    <source>
        <dbReference type="ARBA" id="ARBA00009809"/>
    </source>
</evidence>
<dbReference type="InterPro" id="IPR017853">
    <property type="entry name" value="GH"/>
</dbReference>
<name>A0A498JJB6_MALDO</name>
<dbReference type="GO" id="GO:0005975">
    <property type="term" value="P:carbohydrate metabolic process"/>
    <property type="evidence" value="ECO:0007669"/>
    <property type="project" value="InterPro"/>
</dbReference>
<proteinExistence type="inferred from homology"/>
<dbReference type="InterPro" id="IPR031330">
    <property type="entry name" value="Gly_Hdrlase_35_cat"/>
</dbReference>
<keyword evidence="6" id="KW-1185">Reference proteome</keyword>
<protein>
    <recommendedName>
        <fullName evidence="3">beta-galactosidase</fullName>
        <ecNumber evidence="3">3.2.1.23</ecNumber>
    </recommendedName>
</protein>
<feature type="non-terminal residue" evidence="5">
    <location>
        <position position="1"/>
    </location>
</feature>
<dbReference type="AlphaFoldDB" id="A0A498JJB6"/>
<evidence type="ECO:0000259" key="4">
    <source>
        <dbReference type="Pfam" id="PF01301"/>
    </source>
</evidence>
<sequence length="73" mass="8326">VIQNSGGANLAVDVWSLGHEPPWSQYKGYNFKGRYNLVRFLKIMQKKAGLYAHLRIGPYVCAEWKFGHSAQTK</sequence>
<evidence type="ECO:0000313" key="5">
    <source>
        <dbReference type="EMBL" id="RXH95156.1"/>
    </source>
</evidence>
<comment type="similarity">
    <text evidence="2">Belongs to the glycosyl hydrolase 35 family.</text>
</comment>
<dbReference type="Gene3D" id="3.20.20.80">
    <property type="entry name" value="Glycosidases"/>
    <property type="match status" value="1"/>
</dbReference>
<feature type="domain" description="Glycoside hydrolase 35 catalytic" evidence="4">
    <location>
        <begin position="19"/>
        <end position="67"/>
    </location>
</feature>
<dbReference type="Proteomes" id="UP000290289">
    <property type="component" value="Chromosome 7"/>
</dbReference>
<evidence type="ECO:0000256" key="3">
    <source>
        <dbReference type="ARBA" id="ARBA00012756"/>
    </source>
</evidence>
<dbReference type="PANTHER" id="PTHR23421">
    <property type="entry name" value="BETA-GALACTOSIDASE RELATED"/>
    <property type="match status" value="1"/>
</dbReference>
<dbReference type="Pfam" id="PF01301">
    <property type="entry name" value="Glyco_hydro_35"/>
    <property type="match status" value="1"/>
</dbReference>
<dbReference type="InterPro" id="IPR001944">
    <property type="entry name" value="Glycoside_Hdrlase_35"/>
</dbReference>
<organism evidence="5 6">
    <name type="scientific">Malus domestica</name>
    <name type="common">Apple</name>
    <name type="synonym">Pyrus malus</name>
    <dbReference type="NCBI Taxonomy" id="3750"/>
    <lineage>
        <taxon>Eukaryota</taxon>
        <taxon>Viridiplantae</taxon>
        <taxon>Streptophyta</taxon>
        <taxon>Embryophyta</taxon>
        <taxon>Tracheophyta</taxon>
        <taxon>Spermatophyta</taxon>
        <taxon>Magnoliopsida</taxon>
        <taxon>eudicotyledons</taxon>
        <taxon>Gunneridae</taxon>
        <taxon>Pentapetalae</taxon>
        <taxon>rosids</taxon>
        <taxon>fabids</taxon>
        <taxon>Rosales</taxon>
        <taxon>Rosaceae</taxon>
        <taxon>Amygdaloideae</taxon>
        <taxon>Maleae</taxon>
        <taxon>Malus</taxon>
    </lineage>
</organism>
<comment type="catalytic activity">
    <reaction evidence="1">
        <text>Hydrolysis of terminal non-reducing beta-D-galactose residues in beta-D-galactosides.</text>
        <dbReference type="EC" id="3.2.1.23"/>
    </reaction>
</comment>
<reference evidence="5 6" key="1">
    <citation type="submission" date="2018-10" db="EMBL/GenBank/DDBJ databases">
        <title>A high-quality apple genome assembly.</title>
        <authorList>
            <person name="Hu J."/>
        </authorList>
    </citation>
    <scope>NUCLEOTIDE SEQUENCE [LARGE SCALE GENOMIC DNA]</scope>
    <source>
        <strain evidence="6">cv. HFTH1</strain>
        <tissue evidence="5">Young leaf</tissue>
    </source>
</reference>
<accession>A0A498JJB6</accession>